<sequence>MLSIEEHELHTRCLIKCLSEGMHNQEQQC</sequence>
<reference evidence="1 2" key="1">
    <citation type="journal article" date="2006" name="Science">
        <title>The genome of black cottonwood, Populus trichocarpa (Torr. &amp; Gray).</title>
        <authorList>
            <person name="Tuskan G.A."/>
            <person name="Difazio S."/>
            <person name="Jansson S."/>
            <person name="Bohlmann J."/>
            <person name="Grigoriev I."/>
            <person name="Hellsten U."/>
            <person name="Putnam N."/>
            <person name="Ralph S."/>
            <person name="Rombauts S."/>
            <person name="Salamov A."/>
            <person name="Schein J."/>
            <person name="Sterck L."/>
            <person name="Aerts A."/>
            <person name="Bhalerao R.R."/>
            <person name="Bhalerao R.P."/>
            <person name="Blaudez D."/>
            <person name="Boerjan W."/>
            <person name="Brun A."/>
            <person name="Brunner A."/>
            <person name="Busov V."/>
            <person name="Campbell M."/>
            <person name="Carlson J."/>
            <person name="Chalot M."/>
            <person name="Chapman J."/>
            <person name="Chen G.L."/>
            <person name="Cooper D."/>
            <person name="Coutinho P.M."/>
            <person name="Couturier J."/>
            <person name="Covert S."/>
            <person name="Cronk Q."/>
            <person name="Cunningham R."/>
            <person name="Davis J."/>
            <person name="Degroeve S."/>
            <person name="Dejardin A."/>
            <person name="Depamphilis C."/>
            <person name="Detter J."/>
            <person name="Dirks B."/>
            <person name="Dubchak I."/>
            <person name="Duplessis S."/>
            <person name="Ehlting J."/>
            <person name="Ellis B."/>
            <person name="Gendler K."/>
            <person name="Goodstein D."/>
            <person name="Gribskov M."/>
            <person name="Grimwood J."/>
            <person name="Groover A."/>
            <person name="Gunter L."/>
            <person name="Hamberger B."/>
            <person name="Heinze B."/>
            <person name="Helariutta Y."/>
            <person name="Henrissat B."/>
            <person name="Holligan D."/>
            <person name="Holt R."/>
            <person name="Huang W."/>
            <person name="Islam-Faridi N."/>
            <person name="Jones S."/>
            <person name="Jones-Rhoades M."/>
            <person name="Jorgensen R."/>
            <person name="Joshi C."/>
            <person name="Kangasjarvi J."/>
            <person name="Karlsson J."/>
            <person name="Kelleher C."/>
            <person name="Kirkpatrick R."/>
            <person name="Kirst M."/>
            <person name="Kohler A."/>
            <person name="Kalluri U."/>
            <person name="Larimer F."/>
            <person name="Leebens-Mack J."/>
            <person name="Leple J.C."/>
            <person name="Locascio P."/>
            <person name="Lou Y."/>
            <person name="Lucas S."/>
            <person name="Martin F."/>
            <person name="Montanini B."/>
            <person name="Napoli C."/>
            <person name="Nelson D.R."/>
            <person name="Nelson C."/>
            <person name="Nieminen K."/>
            <person name="Nilsson O."/>
            <person name="Pereda V."/>
            <person name="Peter G."/>
            <person name="Philippe R."/>
            <person name="Pilate G."/>
            <person name="Poliakov A."/>
            <person name="Razumovskaya J."/>
            <person name="Richardson P."/>
            <person name="Rinaldi C."/>
            <person name="Ritland K."/>
            <person name="Rouze P."/>
            <person name="Ryaboy D."/>
            <person name="Schmutz J."/>
            <person name="Schrader J."/>
            <person name="Segerman B."/>
            <person name="Shin H."/>
            <person name="Siddiqui A."/>
            <person name="Sterky F."/>
            <person name="Terry A."/>
            <person name="Tsai C.J."/>
            <person name="Uberbacher E."/>
            <person name="Unneberg P."/>
            <person name="Vahala J."/>
            <person name="Wall K."/>
            <person name="Wessler S."/>
            <person name="Yang G."/>
            <person name="Yin T."/>
            <person name="Douglas C."/>
            <person name="Marra M."/>
            <person name="Sandberg G."/>
            <person name="Van de Peer Y."/>
            <person name="Rokhsar D."/>
        </authorList>
    </citation>
    <scope>NUCLEOTIDE SEQUENCE [LARGE SCALE GENOMIC DNA]</scope>
    <source>
        <strain evidence="2">cv. Nisqually</strain>
    </source>
</reference>
<proteinExistence type="predicted"/>
<dbReference type="Proteomes" id="UP000006729">
    <property type="component" value="Chromosome 19"/>
</dbReference>
<keyword evidence="2" id="KW-1185">Reference proteome</keyword>
<gene>
    <name evidence="1" type="ORF">POPTR_019G119801v4</name>
</gene>
<comment type="caution">
    <text evidence="1">The sequence shown here is derived from an EMBL/GenBank/DDBJ whole genome shotgun (WGS) entry which is preliminary data.</text>
</comment>
<accession>A0ACC0RLG1</accession>
<name>A0ACC0RLG1_POPTR</name>
<evidence type="ECO:0000313" key="1">
    <source>
        <dbReference type="EMBL" id="KAI9377777.1"/>
    </source>
</evidence>
<organism evidence="1 2">
    <name type="scientific">Populus trichocarpa</name>
    <name type="common">Western balsam poplar</name>
    <name type="synonym">Populus balsamifera subsp. trichocarpa</name>
    <dbReference type="NCBI Taxonomy" id="3694"/>
    <lineage>
        <taxon>Eukaryota</taxon>
        <taxon>Viridiplantae</taxon>
        <taxon>Streptophyta</taxon>
        <taxon>Embryophyta</taxon>
        <taxon>Tracheophyta</taxon>
        <taxon>Spermatophyta</taxon>
        <taxon>Magnoliopsida</taxon>
        <taxon>eudicotyledons</taxon>
        <taxon>Gunneridae</taxon>
        <taxon>Pentapetalae</taxon>
        <taxon>rosids</taxon>
        <taxon>fabids</taxon>
        <taxon>Malpighiales</taxon>
        <taxon>Salicaceae</taxon>
        <taxon>Saliceae</taxon>
        <taxon>Populus</taxon>
    </lineage>
</organism>
<dbReference type="EMBL" id="CM009308">
    <property type="protein sequence ID" value="KAI9377777.1"/>
    <property type="molecule type" value="Genomic_DNA"/>
</dbReference>
<evidence type="ECO:0000313" key="2">
    <source>
        <dbReference type="Proteomes" id="UP000006729"/>
    </source>
</evidence>
<protein>
    <submittedName>
        <fullName evidence="1">Uncharacterized protein</fullName>
    </submittedName>
</protein>